<evidence type="ECO:0000259" key="4">
    <source>
        <dbReference type="PROSITE" id="PS50977"/>
    </source>
</evidence>
<dbReference type="SUPFAM" id="SSF46689">
    <property type="entry name" value="Homeodomain-like"/>
    <property type="match status" value="1"/>
</dbReference>
<evidence type="ECO:0000256" key="1">
    <source>
        <dbReference type="ARBA" id="ARBA00023125"/>
    </source>
</evidence>
<dbReference type="InterPro" id="IPR001647">
    <property type="entry name" value="HTH_TetR"/>
</dbReference>
<protein>
    <submittedName>
        <fullName evidence="5">Transcriptional regulator, TetR family protein</fullName>
    </submittedName>
</protein>
<dbReference type="PANTHER" id="PTHR30055">
    <property type="entry name" value="HTH-TYPE TRANSCRIPTIONAL REGULATOR RUTR"/>
    <property type="match status" value="1"/>
</dbReference>
<evidence type="ECO:0000313" key="6">
    <source>
        <dbReference type="Proteomes" id="UP000034883"/>
    </source>
</evidence>
<keyword evidence="1 2" id="KW-0238">DNA-binding</keyword>
<evidence type="ECO:0000313" key="5">
    <source>
        <dbReference type="EMBL" id="AKF05691.1"/>
    </source>
</evidence>
<feature type="region of interest" description="Disordered" evidence="3">
    <location>
        <begin position="1"/>
        <end position="23"/>
    </location>
</feature>
<dbReference type="OrthoDB" id="3249at2"/>
<feature type="domain" description="HTH tetR-type" evidence="4">
    <location>
        <begin position="21"/>
        <end position="81"/>
    </location>
</feature>
<accession>A0A0F6YJ08</accession>
<dbReference type="STRING" id="927083.DB32_002840"/>
<dbReference type="Proteomes" id="UP000034883">
    <property type="component" value="Chromosome"/>
</dbReference>
<dbReference type="GO" id="GO:0003700">
    <property type="term" value="F:DNA-binding transcription factor activity"/>
    <property type="evidence" value="ECO:0007669"/>
    <property type="project" value="TreeGrafter"/>
</dbReference>
<gene>
    <name evidence="5" type="ORF">DB32_002840</name>
</gene>
<dbReference type="GO" id="GO:0000976">
    <property type="term" value="F:transcription cis-regulatory region binding"/>
    <property type="evidence" value="ECO:0007669"/>
    <property type="project" value="TreeGrafter"/>
</dbReference>
<name>A0A0F6YJ08_9BACT</name>
<dbReference type="RefSeq" id="WP_053232938.1">
    <property type="nucleotide sequence ID" value="NZ_CP011125.1"/>
</dbReference>
<proteinExistence type="predicted"/>
<dbReference type="Gene3D" id="1.10.357.10">
    <property type="entry name" value="Tetracycline Repressor, domain 2"/>
    <property type="match status" value="1"/>
</dbReference>
<dbReference type="KEGG" id="samy:DB32_002840"/>
<dbReference type="InterPro" id="IPR050109">
    <property type="entry name" value="HTH-type_TetR-like_transc_reg"/>
</dbReference>
<reference evidence="5 6" key="1">
    <citation type="submission" date="2015-03" db="EMBL/GenBank/DDBJ databases">
        <title>Genome assembly of Sandaracinus amylolyticus DSM 53668.</title>
        <authorList>
            <person name="Sharma G."/>
            <person name="Subramanian S."/>
        </authorList>
    </citation>
    <scope>NUCLEOTIDE SEQUENCE [LARGE SCALE GENOMIC DNA]</scope>
    <source>
        <strain evidence="5 6">DSM 53668</strain>
    </source>
</reference>
<organism evidence="5 6">
    <name type="scientific">Sandaracinus amylolyticus</name>
    <dbReference type="NCBI Taxonomy" id="927083"/>
    <lineage>
        <taxon>Bacteria</taxon>
        <taxon>Pseudomonadati</taxon>
        <taxon>Myxococcota</taxon>
        <taxon>Polyangia</taxon>
        <taxon>Polyangiales</taxon>
        <taxon>Sandaracinaceae</taxon>
        <taxon>Sandaracinus</taxon>
    </lineage>
</organism>
<dbReference type="PRINTS" id="PR00455">
    <property type="entry name" value="HTHTETR"/>
</dbReference>
<dbReference type="AlphaFoldDB" id="A0A0F6YJ08"/>
<evidence type="ECO:0000256" key="2">
    <source>
        <dbReference type="PROSITE-ProRule" id="PRU00335"/>
    </source>
</evidence>
<dbReference type="InterPro" id="IPR009057">
    <property type="entry name" value="Homeodomain-like_sf"/>
</dbReference>
<evidence type="ECO:0000256" key="3">
    <source>
        <dbReference type="SAM" id="MobiDB-lite"/>
    </source>
</evidence>
<dbReference type="PANTHER" id="PTHR30055:SF226">
    <property type="entry name" value="HTH-TYPE TRANSCRIPTIONAL REGULATOR PKSA"/>
    <property type="match status" value="1"/>
</dbReference>
<feature type="DNA-binding region" description="H-T-H motif" evidence="2">
    <location>
        <begin position="44"/>
        <end position="63"/>
    </location>
</feature>
<dbReference type="EMBL" id="CP011125">
    <property type="protein sequence ID" value="AKF05691.1"/>
    <property type="molecule type" value="Genomic_DNA"/>
</dbReference>
<dbReference type="PROSITE" id="PS50977">
    <property type="entry name" value="HTH_TETR_2"/>
    <property type="match status" value="1"/>
</dbReference>
<sequence>MTSSDDRSPRNGRRTQAERSATTQSAILEATLECLVELGYARTTTSEVVERAGVSRGAMLHHYPDKASLVAAAVAYLVDKRIAELREALERFPQGPGYIDAIVDHLWELFSSPSSQAVLEITLAARTDPELFEVYAPLARRYEEVIAQASRELFADLAPTPELFEEGRRVIFHLLQGLALADLVREDDRESKRVLAYLKQGLALVSAASSKASGSRERRKRT</sequence>
<dbReference type="Pfam" id="PF00440">
    <property type="entry name" value="TetR_N"/>
    <property type="match status" value="1"/>
</dbReference>
<keyword evidence="6" id="KW-1185">Reference proteome</keyword>